<feature type="domain" description="DNA helicase Pif1-like 2B" evidence="2">
    <location>
        <begin position="3"/>
        <end position="24"/>
    </location>
</feature>
<protein>
    <recommendedName>
        <fullName evidence="2">DNA helicase Pif1-like 2B domain-containing protein</fullName>
    </recommendedName>
</protein>
<evidence type="ECO:0000313" key="5">
    <source>
        <dbReference type="Proteomes" id="UP000751190"/>
    </source>
</evidence>
<dbReference type="EMBL" id="JAGTXO010000053">
    <property type="protein sequence ID" value="KAG8458355.1"/>
    <property type="molecule type" value="Genomic_DNA"/>
</dbReference>
<proteinExistence type="predicted"/>
<feature type="compositionally biased region" description="Basic residues" evidence="1">
    <location>
        <begin position="60"/>
        <end position="70"/>
    </location>
</feature>
<dbReference type="Pfam" id="PF21530">
    <property type="entry name" value="Pif1_2B_dom"/>
    <property type="match status" value="1"/>
</dbReference>
<gene>
    <name evidence="3" type="ORF">KFE25_011739</name>
    <name evidence="4" type="ORF">KFE25_011750</name>
</gene>
<feature type="compositionally biased region" description="Gly residues" evidence="1">
    <location>
        <begin position="50"/>
        <end position="59"/>
    </location>
</feature>
<name>A0A8J5X1H7_DIALT</name>
<evidence type="ECO:0000256" key="1">
    <source>
        <dbReference type="SAM" id="MobiDB-lite"/>
    </source>
</evidence>
<comment type="caution">
    <text evidence="4">The sequence shown here is derived from an EMBL/GenBank/DDBJ whole genome shotgun (WGS) entry which is preliminary data.</text>
</comment>
<evidence type="ECO:0000313" key="4">
    <source>
        <dbReference type="EMBL" id="KAG8458366.1"/>
    </source>
</evidence>
<dbReference type="Proteomes" id="UP000751190">
    <property type="component" value="Unassembled WGS sequence"/>
</dbReference>
<reference evidence="4" key="1">
    <citation type="submission" date="2021-05" db="EMBL/GenBank/DDBJ databases">
        <title>The genome of the haptophyte Pavlova lutheri (Diacronema luteri, Pavlovales) - a model for lipid biosynthesis in eukaryotic algae.</title>
        <authorList>
            <person name="Hulatt C.J."/>
            <person name="Posewitz M.C."/>
        </authorList>
    </citation>
    <scope>NUCLEOTIDE SEQUENCE</scope>
    <source>
        <strain evidence="4">NIVA-4/92</strain>
    </source>
</reference>
<evidence type="ECO:0000259" key="2">
    <source>
        <dbReference type="Pfam" id="PF21530"/>
    </source>
</evidence>
<dbReference type="AlphaFoldDB" id="A0A8J5X1H7"/>
<dbReference type="InterPro" id="IPR049163">
    <property type="entry name" value="Pif1-like_2B_dom"/>
</dbReference>
<feature type="region of interest" description="Disordered" evidence="1">
    <location>
        <begin position="50"/>
        <end position="70"/>
    </location>
</feature>
<accession>A0A8J5X1H7</accession>
<sequence length="70" mass="7440">MVVVLLRNLAPRDGLCNGTWLIVRRVLGYAAEEEVAAVARDDVAMNGGGARAEGGGGGWRARRSRCSAQR</sequence>
<evidence type="ECO:0000313" key="3">
    <source>
        <dbReference type="EMBL" id="KAG8458355.1"/>
    </source>
</evidence>
<keyword evidence="5" id="KW-1185">Reference proteome</keyword>
<dbReference type="EMBL" id="JAGTXO010000053">
    <property type="protein sequence ID" value="KAG8458366.1"/>
    <property type="molecule type" value="Genomic_DNA"/>
</dbReference>
<organism evidence="4 5">
    <name type="scientific">Diacronema lutheri</name>
    <name type="common">Unicellular marine alga</name>
    <name type="synonym">Monochrysis lutheri</name>
    <dbReference type="NCBI Taxonomy" id="2081491"/>
    <lineage>
        <taxon>Eukaryota</taxon>
        <taxon>Haptista</taxon>
        <taxon>Haptophyta</taxon>
        <taxon>Pavlovophyceae</taxon>
        <taxon>Pavlovales</taxon>
        <taxon>Pavlovaceae</taxon>
        <taxon>Diacronema</taxon>
    </lineage>
</organism>